<dbReference type="PANTHER" id="PTHR36175">
    <property type="entry name" value="CYANOPHYCINASE"/>
    <property type="match status" value="1"/>
</dbReference>
<name>A0ABR7YCR2_9SPHI</name>
<dbReference type="RefSeq" id="WP_165291693.1">
    <property type="nucleotide sequence ID" value="NZ_JACOIJ010000007.1"/>
</dbReference>
<dbReference type="InterPro" id="IPR005320">
    <property type="entry name" value="Peptidase_S51"/>
</dbReference>
<dbReference type="NCBIfam" id="TIGR02069">
    <property type="entry name" value="cyanophycinase"/>
    <property type="match status" value="1"/>
</dbReference>
<sequence>MARVSITGFLLPILIMFMSLAHAQKGKLFIIGGGERSSALIADLVKTSELRSTDYIVILPMATSVPEESIAYISEQISEFSNNKIVSFNFSKEQANNNTNWIDSVKNARLIYVTGGDQNKFMEIVRDSKLYEAMHEAYRDGATISGTSAGAAIMSKVMITGSQKQDSKSDSFREIKADYVEVSSGMGFLKNVIIDQHFIIRSRYNRLLSVLYDHSDKTVVGIDEGTALVVSKNKARISGDSQVLVVNNPKNKKNMPNGKVSFQQANLSIYVHGQEFKLKN</sequence>
<protein>
    <recommendedName>
        <fullName evidence="5">Cyanophycinase</fullName>
        <ecNumber evidence="4">3.4.15.6</ecNumber>
    </recommendedName>
</protein>
<organism evidence="9 10">
    <name type="scientific">Sphingobacterium litopenaei</name>
    <dbReference type="NCBI Taxonomy" id="2763500"/>
    <lineage>
        <taxon>Bacteria</taxon>
        <taxon>Pseudomonadati</taxon>
        <taxon>Bacteroidota</taxon>
        <taxon>Sphingobacteriia</taxon>
        <taxon>Sphingobacteriales</taxon>
        <taxon>Sphingobacteriaceae</taxon>
        <taxon>Sphingobacterium</taxon>
    </lineage>
</organism>
<evidence type="ECO:0000256" key="5">
    <source>
        <dbReference type="ARBA" id="ARBA00015719"/>
    </source>
</evidence>
<comment type="caution">
    <text evidence="9">The sequence shown here is derived from an EMBL/GenBank/DDBJ whole genome shotgun (WGS) entry which is preliminary data.</text>
</comment>
<dbReference type="EMBL" id="JACOIJ010000007">
    <property type="protein sequence ID" value="MBD1429097.1"/>
    <property type="molecule type" value="Genomic_DNA"/>
</dbReference>
<proteinExistence type="inferred from homology"/>
<dbReference type="EC" id="3.4.15.6" evidence="4"/>
<evidence type="ECO:0000256" key="4">
    <source>
        <dbReference type="ARBA" id="ARBA00013115"/>
    </source>
</evidence>
<gene>
    <name evidence="9" type="ORF">H8B04_05875</name>
</gene>
<keyword evidence="6" id="KW-0645">Protease</keyword>
<keyword evidence="9" id="KW-0121">Carboxypeptidase</keyword>
<dbReference type="Proteomes" id="UP000651271">
    <property type="component" value="Unassembled WGS sequence"/>
</dbReference>
<evidence type="ECO:0000256" key="7">
    <source>
        <dbReference type="ARBA" id="ARBA00022801"/>
    </source>
</evidence>
<accession>A0ABR7YCR2</accession>
<evidence type="ECO:0000256" key="2">
    <source>
        <dbReference type="ARBA" id="ARBA00002039"/>
    </source>
</evidence>
<dbReference type="InterPro" id="IPR011811">
    <property type="entry name" value="Peptidase_S51_cyanophycinase"/>
</dbReference>
<dbReference type="GO" id="GO:0004180">
    <property type="term" value="F:carboxypeptidase activity"/>
    <property type="evidence" value="ECO:0007669"/>
    <property type="project" value="UniProtKB-KW"/>
</dbReference>
<keyword evidence="8" id="KW-0720">Serine protease</keyword>
<keyword evidence="7 9" id="KW-0378">Hydrolase</keyword>
<evidence type="ECO:0000256" key="3">
    <source>
        <dbReference type="ARBA" id="ARBA00006534"/>
    </source>
</evidence>
<dbReference type="GO" id="GO:0008241">
    <property type="term" value="F:peptidyl-dipeptidase activity"/>
    <property type="evidence" value="ECO:0007669"/>
    <property type="project" value="UniProtKB-EC"/>
</dbReference>
<evidence type="ECO:0000256" key="8">
    <source>
        <dbReference type="ARBA" id="ARBA00022825"/>
    </source>
</evidence>
<comment type="catalytic activity">
    <reaction evidence="1">
        <text>[L-4-(L-arginin-2-N-yl)aspartate](n) + H2O = [L-4-(L-arginin-2-N-yl)aspartate](n-1) + L-4-(L-arginin-2-N-yl)aspartate</text>
        <dbReference type="Rhea" id="RHEA:12845"/>
        <dbReference type="Rhea" id="RHEA-COMP:13728"/>
        <dbReference type="Rhea" id="RHEA-COMP:13734"/>
        <dbReference type="ChEBI" id="CHEBI:15377"/>
        <dbReference type="ChEBI" id="CHEBI:137986"/>
        <dbReference type="ChEBI" id="CHEBI:137991"/>
        <dbReference type="EC" id="3.4.15.6"/>
    </reaction>
</comment>
<reference evidence="9 10" key="1">
    <citation type="submission" date="2020-08" db="EMBL/GenBank/DDBJ databases">
        <title>Sphingobacterium sp. DN04309 isolated from aquaculture water.</title>
        <authorList>
            <person name="Zhang M."/>
        </authorList>
    </citation>
    <scope>NUCLEOTIDE SEQUENCE [LARGE SCALE GENOMIC DNA]</scope>
    <source>
        <strain evidence="9 10">DN04309</strain>
    </source>
</reference>
<dbReference type="Pfam" id="PF03575">
    <property type="entry name" value="Peptidase_S51"/>
    <property type="match status" value="1"/>
</dbReference>
<dbReference type="Gene3D" id="3.40.50.880">
    <property type="match status" value="1"/>
</dbReference>
<dbReference type="CDD" id="cd03145">
    <property type="entry name" value="GAT1_cyanophycinase"/>
    <property type="match status" value="1"/>
</dbReference>
<keyword evidence="10" id="KW-1185">Reference proteome</keyword>
<evidence type="ECO:0000313" key="10">
    <source>
        <dbReference type="Proteomes" id="UP000651271"/>
    </source>
</evidence>
<comment type="function">
    <text evidence="2">Exopeptidase that catalyzes the hydrolytic cleavage of multi-L-arginyl-poly-L-aspartic acid (cyanophycin; a water-insoluble reserve polymer) into aspartate-arginine dipeptides.</text>
</comment>
<evidence type="ECO:0000313" key="9">
    <source>
        <dbReference type="EMBL" id="MBD1429097.1"/>
    </source>
</evidence>
<evidence type="ECO:0000256" key="1">
    <source>
        <dbReference type="ARBA" id="ARBA00001092"/>
    </source>
</evidence>
<dbReference type="InterPro" id="IPR029062">
    <property type="entry name" value="Class_I_gatase-like"/>
</dbReference>
<dbReference type="PANTHER" id="PTHR36175:SF1">
    <property type="entry name" value="CYANOPHYCINASE"/>
    <property type="match status" value="1"/>
</dbReference>
<evidence type="ECO:0000256" key="6">
    <source>
        <dbReference type="ARBA" id="ARBA00022670"/>
    </source>
</evidence>
<dbReference type="SUPFAM" id="SSF52317">
    <property type="entry name" value="Class I glutamine amidotransferase-like"/>
    <property type="match status" value="1"/>
</dbReference>
<comment type="similarity">
    <text evidence="3">Belongs to the peptidase S51 family.</text>
</comment>